<organism evidence="8 9">
    <name type="scientific">Catalinimonas alkaloidigena</name>
    <dbReference type="NCBI Taxonomy" id="1075417"/>
    <lineage>
        <taxon>Bacteria</taxon>
        <taxon>Pseudomonadati</taxon>
        <taxon>Bacteroidota</taxon>
        <taxon>Cytophagia</taxon>
        <taxon>Cytophagales</taxon>
        <taxon>Catalimonadaceae</taxon>
        <taxon>Catalinimonas</taxon>
    </lineage>
</organism>
<dbReference type="InterPro" id="IPR005913">
    <property type="entry name" value="dTDP_dehydrorham_reduct"/>
</dbReference>
<proteinExistence type="inferred from homology"/>
<evidence type="ECO:0000256" key="6">
    <source>
        <dbReference type="RuleBase" id="RU364082"/>
    </source>
</evidence>
<keyword evidence="6" id="KW-0521">NADP</keyword>
<dbReference type="Gene3D" id="3.40.50.720">
    <property type="entry name" value="NAD(P)-binding Rossmann-like Domain"/>
    <property type="match status" value="1"/>
</dbReference>
<dbReference type="AlphaFoldDB" id="A0A1G9UQC4"/>
<evidence type="ECO:0000259" key="7">
    <source>
        <dbReference type="Pfam" id="PF04321"/>
    </source>
</evidence>
<dbReference type="OrthoDB" id="9803892at2"/>
<dbReference type="EMBL" id="FNFO01000017">
    <property type="protein sequence ID" value="SDM62060.1"/>
    <property type="molecule type" value="Genomic_DNA"/>
</dbReference>
<dbReference type="Pfam" id="PF04321">
    <property type="entry name" value="RmlD_sub_bind"/>
    <property type="match status" value="1"/>
</dbReference>
<comment type="catalytic activity">
    <reaction evidence="5">
        <text>dTDP-beta-L-rhamnose + NADP(+) = dTDP-4-dehydro-beta-L-rhamnose + NADPH + H(+)</text>
        <dbReference type="Rhea" id="RHEA:21796"/>
        <dbReference type="ChEBI" id="CHEBI:15378"/>
        <dbReference type="ChEBI" id="CHEBI:57510"/>
        <dbReference type="ChEBI" id="CHEBI:57783"/>
        <dbReference type="ChEBI" id="CHEBI:58349"/>
        <dbReference type="ChEBI" id="CHEBI:62830"/>
        <dbReference type="EC" id="1.1.1.133"/>
    </reaction>
</comment>
<dbReference type="RefSeq" id="WP_089688402.1">
    <property type="nucleotide sequence ID" value="NZ_FNFO01000017.1"/>
</dbReference>
<dbReference type="InterPro" id="IPR036291">
    <property type="entry name" value="NAD(P)-bd_dom_sf"/>
</dbReference>
<dbReference type="EC" id="1.1.1.133" evidence="3 6"/>
<evidence type="ECO:0000256" key="5">
    <source>
        <dbReference type="ARBA" id="ARBA00048200"/>
    </source>
</evidence>
<evidence type="ECO:0000256" key="4">
    <source>
        <dbReference type="ARBA" id="ARBA00017099"/>
    </source>
</evidence>
<dbReference type="GO" id="GO:0019305">
    <property type="term" value="P:dTDP-rhamnose biosynthetic process"/>
    <property type="evidence" value="ECO:0007669"/>
    <property type="project" value="UniProtKB-UniPathway"/>
</dbReference>
<sequence>MKKVLITGANGLLGQKLVRLLSETGNYHTIATSRGESRLSEALPRVTYQALDITDRTAVLALFDEQQPDYVVNTAAMTNVDQCESDREGCIALNVDAVAYLIEGCQKHNAFLLHLSTDFIFDGEAGPYDETATPNPLSFYGQSKWDAEKLVEASGLRWAIGRTVLVYGLVPQMSRSNIVLWVKKSLEDGKDIHVVDDQWRTPTLAEDLAQGCELILRHDATGIFHLSGDELMTPYELALRTARAFGLNEALIHQTDGSRFTQPAKRPPRTGFILDKAKSQLAYRPHSFEAGLHLLEQQLTGKAVI</sequence>
<dbReference type="STRING" id="1075417.SAMN05421823_11741"/>
<reference evidence="8 9" key="1">
    <citation type="submission" date="2016-10" db="EMBL/GenBank/DDBJ databases">
        <authorList>
            <person name="de Groot N.N."/>
        </authorList>
    </citation>
    <scope>NUCLEOTIDE SEQUENCE [LARGE SCALE GENOMIC DNA]</scope>
    <source>
        <strain evidence="8 9">DSM 25186</strain>
    </source>
</reference>
<dbReference type="PANTHER" id="PTHR10491">
    <property type="entry name" value="DTDP-4-DEHYDRORHAMNOSE REDUCTASE"/>
    <property type="match status" value="1"/>
</dbReference>
<comment type="similarity">
    <text evidence="2 6">Belongs to the dTDP-4-dehydrorhamnose reductase family.</text>
</comment>
<evidence type="ECO:0000313" key="8">
    <source>
        <dbReference type="EMBL" id="SDM62060.1"/>
    </source>
</evidence>
<keyword evidence="6" id="KW-0560">Oxidoreductase</keyword>
<comment type="function">
    <text evidence="6">Catalyzes the reduction of dTDP-6-deoxy-L-lyxo-4-hexulose to yield dTDP-L-rhamnose.</text>
</comment>
<dbReference type="SUPFAM" id="SSF51735">
    <property type="entry name" value="NAD(P)-binding Rossmann-fold domains"/>
    <property type="match status" value="1"/>
</dbReference>
<dbReference type="CDD" id="cd05254">
    <property type="entry name" value="dTDP_HR_like_SDR_e"/>
    <property type="match status" value="1"/>
</dbReference>
<dbReference type="InterPro" id="IPR029903">
    <property type="entry name" value="RmlD-like-bd"/>
</dbReference>
<keyword evidence="9" id="KW-1185">Reference proteome</keyword>
<dbReference type="PANTHER" id="PTHR10491:SF4">
    <property type="entry name" value="METHIONINE ADENOSYLTRANSFERASE 2 SUBUNIT BETA"/>
    <property type="match status" value="1"/>
</dbReference>
<evidence type="ECO:0000313" key="9">
    <source>
        <dbReference type="Proteomes" id="UP000198510"/>
    </source>
</evidence>
<comment type="pathway">
    <text evidence="1 6">Carbohydrate biosynthesis; dTDP-L-rhamnose biosynthesis.</text>
</comment>
<evidence type="ECO:0000256" key="2">
    <source>
        <dbReference type="ARBA" id="ARBA00010944"/>
    </source>
</evidence>
<feature type="domain" description="RmlD-like substrate binding" evidence="7">
    <location>
        <begin position="3"/>
        <end position="295"/>
    </location>
</feature>
<dbReference type="GO" id="GO:0008831">
    <property type="term" value="F:dTDP-4-dehydrorhamnose reductase activity"/>
    <property type="evidence" value="ECO:0007669"/>
    <property type="project" value="UniProtKB-EC"/>
</dbReference>
<dbReference type="Proteomes" id="UP000198510">
    <property type="component" value="Unassembled WGS sequence"/>
</dbReference>
<evidence type="ECO:0000256" key="1">
    <source>
        <dbReference type="ARBA" id="ARBA00004781"/>
    </source>
</evidence>
<protein>
    <recommendedName>
        <fullName evidence="4 6">dTDP-4-dehydrorhamnose reductase</fullName>
        <ecNumber evidence="3 6">1.1.1.133</ecNumber>
    </recommendedName>
</protein>
<dbReference type="UniPathway" id="UPA00124"/>
<evidence type="ECO:0000256" key="3">
    <source>
        <dbReference type="ARBA" id="ARBA00012929"/>
    </source>
</evidence>
<accession>A0A1G9UQC4</accession>
<name>A0A1G9UQC4_9BACT</name>
<gene>
    <name evidence="8" type="ORF">SAMN05421823_11741</name>
</gene>